<protein>
    <submittedName>
        <fullName evidence="3">Putative DNA binding, helix-turn-helix domain containing protein</fullName>
    </submittedName>
</protein>
<dbReference type="EMBL" id="MT142631">
    <property type="protein sequence ID" value="QJA86368.1"/>
    <property type="molecule type" value="Genomic_DNA"/>
</dbReference>
<evidence type="ECO:0000256" key="1">
    <source>
        <dbReference type="ARBA" id="ARBA00023125"/>
    </source>
</evidence>
<evidence type="ECO:0000259" key="2">
    <source>
        <dbReference type="PROSITE" id="PS50943"/>
    </source>
</evidence>
<dbReference type="PANTHER" id="PTHR46797:SF1">
    <property type="entry name" value="METHYLPHOSPHONATE SYNTHASE"/>
    <property type="match status" value="1"/>
</dbReference>
<dbReference type="GO" id="GO:0003677">
    <property type="term" value="F:DNA binding"/>
    <property type="evidence" value="ECO:0007669"/>
    <property type="project" value="UniProtKB-KW"/>
</dbReference>
<dbReference type="PROSITE" id="PS50943">
    <property type="entry name" value="HTH_CROC1"/>
    <property type="match status" value="1"/>
</dbReference>
<proteinExistence type="predicted"/>
<keyword evidence="1" id="KW-0238">DNA-binding</keyword>
<dbReference type="InterPro" id="IPR010982">
    <property type="entry name" value="Lambda_DNA-bd_dom_sf"/>
</dbReference>
<dbReference type="SUPFAM" id="SSF47413">
    <property type="entry name" value="lambda repressor-like DNA-binding domains"/>
    <property type="match status" value="1"/>
</dbReference>
<accession>A0A6M3KYW9</accession>
<reference evidence="3" key="1">
    <citation type="submission" date="2020-03" db="EMBL/GenBank/DDBJ databases">
        <title>The deep terrestrial virosphere.</title>
        <authorList>
            <person name="Holmfeldt K."/>
            <person name="Nilsson E."/>
            <person name="Simone D."/>
            <person name="Lopez-Fernandez M."/>
            <person name="Wu X."/>
            <person name="de Brujin I."/>
            <person name="Lundin D."/>
            <person name="Andersson A."/>
            <person name="Bertilsson S."/>
            <person name="Dopson M."/>
        </authorList>
    </citation>
    <scope>NUCLEOTIDE SEQUENCE</scope>
    <source>
        <strain evidence="3">MM415B02087</strain>
    </source>
</reference>
<dbReference type="SMART" id="SM00530">
    <property type="entry name" value="HTH_XRE"/>
    <property type="match status" value="1"/>
</dbReference>
<sequence length="68" mass="7573">MKVGRKIRSLRESAGIPVQQAAARSGISRQYWYMIEGDKRNPSIRTLDRMASALGLSVVDLIAEKVAR</sequence>
<organism evidence="3">
    <name type="scientific">viral metagenome</name>
    <dbReference type="NCBI Taxonomy" id="1070528"/>
    <lineage>
        <taxon>unclassified sequences</taxon>
        <taxon>metagenomes</taxon>
        <taxon>organismal metagenomes</taxon>
    </lineage>
</organism>
<dbReference type="AlphaFoldDB" id="A0A6M3KYW9"/>
<dbReference type="CDD" id="cd00093">
    <property type="entry name" value="HTH_XRE"/>
    <property type="match status" value="1"/>
</dbReference>
<name>A0A6M3KYW9_9ZZZZ</name>
<gene>
    <name evidence="3" type="ORF">MM415B02087_0006</name>
</gene>
<dbReference type="GO" id="GO:0003700">
    <property type="term" value="F:DNA-binding transcription factor activity"/>
    <property type="evidence" value="ECO:0007669"/>
    <property type="project" value="TreeGrafter"/>
</dbReference>
<dbReference type="GO" id="GO:0005829">
    <property type="term" value="C:cytosol"/>
    <property type="evidence" value="ECO:0007669"/>
    <property type="project" value="TreeGrafter"/>
</dbReference>
<dbReference type="PANTHER" id="PTHR46797">
    <property type="entry name" value="HTH-TYPE TRANSCRIPTIONAL REGULATOR"/>
    <property type="match status" value="1"/>
</dbReference>
<evidence type="ECO:0000313" key="3">
    <source>
        <dbReference type="EMBL" id="QJA86368.1"/>
    </source>
</evidence>
<feature type="domain" description="HTH cro/C1-type" evidence="2">
    <location>
        <begin position="7"/>
        <end position="61"/>
    </location>
</feature>
<dbReference type="Pfam" id="PF13560">
    <property type="entry name" value="HTH_31"/>
    <property type="match status" value="1"/>
</dbReference>
<dbReference type="InterPro" id="IPR001387">
    <property type="entry name" value="Cro/C1-type_HTH"/>
</dbReference>
<dbReference type="InterPro" id="IPR050807">
    <property type="entry name" value="TransReg_Diox_bact_type"/>
</dbReference>
<dbReference type="Gene3D" id="1.10.260.40">
    <property type="entry name" value="lambda repressor-like DNA-binding domains"/>
    <property type="match status" value="1"/>
</dbReference>